<proteinExistence type="predicted"/>
<keyword evidence="2" id="KW-1185">Reference proteome</keyword>
<name>A0A4Y2NJ28_ARAVE</name>
<dbReference type="Proteomes" id="UP000499080">
    <property type="component" value="Unassembled WGS sequence"/>
</dbReference>
<dbReference type="EMBL" id="BGPR01209613">
    <property type="protein sequence ID" value="GBN38560.1"/>
    <property type="molecule type" value="Genomic_DNA"/>
</dbReference>
<protein>
    <recommendedName>
        <fullName evidence="3">Bicarbonate transporter-like transmembrane domain-containing protein</fullName>
    </recommendedName>
</protein>
<feature type="non-terminal residue" evidence="1">
    <location>
        <position position="1"/>
    </location>
</feature>
<evidence type="ECO:0000313" key="1">
    <source>
        <dbReference type="EMBL" id="GBN38560.1"/>
    </source>
</evidence>
<reference evidence="1 2" key="1">
    <citation type="journal article" date="2019" name="Sci. Rep.">
        <title>Orb-weaving spider Araneus ventricosus genome elucidates the spidroin gene catalogue.</title>
        <authorList>
            <person name="Kono N."/>
            <person name="Nakamura H."/>
            <person name="Ohtoshi R."/>
            <person name="Moran D.A.P."/>
            <person name="Shinohara A."/>
            <person name="Yoshida Y."/>
            <person name="Fujiwara M."/>
            <person name="Mori M."/>
            <person name="Tomita M."/>
            <person name="Arakawa K."/>
        </authorList>
    </citation>
    <scope>NUCLEOTIDE SEQUENCE [LARGE SCALE GENOMIC DNA]</scope>
</reference>
<evidence type="ECO:0000313" key="2">
    <source>
        <dbReference type="Proteomes" id="UP000499080"/>
    </source>
</evidence>
<organism evidence="1 2">
    <name type="scientific">Araneus ventricosus</name>
    <name type="common">Orbweaver spider</name>
    <name type="synonym">Epeira ventricosa</name>
    <dbReference type="NCBI Taxonomy" id="182803"/>
    <lineage>
        <taxon>Eukaryota</taxon>
        <taxon>Metazoa</taxon>
        <taxon>Ecdysozoa</taxon>
        <taxon>Arthropoda</taxon>
        <taxon>Chelicerata</taxon>
        <taxon>Arachnida</taxon>
        <taxon>Araneae</taxon>
        <taxon>Araneomorphae</taxon>
        <taxon>Entelegynae</taxon>
        <taxon>Araneoidea</taxon>
        <taxon>Araneidae</taxon>
        <taxon>Araneus</taxon>
    </lineage>
</organism>
<evidence type="ECO:0008006" key="3">
    <source>
        <dbReference type="Google" id="ProtNLM"/>
    </source>
</evidence>
<dbReference type="AlphaFoldDB" id="A0A4Y2NJ28"/>
<accession>A0A4Y2NJ28</accession>
<gene>
    <name evidence="1" type="ORF">AVEN_80750_1</name>
</gene>
<comment type="caution">
    <text evidence="1">The sequence shown here is derived from an EMBL/GenBank/DDBJ whole genome shotgun (WGS) entry which is preliminary data.</text>
</comment>
<sequence length="46" mass="5073">ACLYLAITRQACIPIPAVFAAFAIIEYVLDDIPPLILRSVDKNARN</sequence>